<sequence>VFGNKIGKVIEDEKDDDISCVGRFLRVCIEVDISRSLRQRANV</sequence>
<reference evidence="2" key="1">
    <citation type="submission" date="2016-06" db="EMBL/GenBank/DDBJ databases">
        <title>Parallel loss of symbiosis genes in relatives of nitrogen-fixing non-legume Parasponia.</title>
        <authorList>
            <person name="Van Velzen R."/>
            <person name="Holmer R."/>
            <person name="Bu F."/>
            <person name="Rutten L."/>
            <person name="Van Zeijl A."/>
            <person name="Liu W."/>
            <person name="Santuari L."/>
            <person name="Cao Q."/>
            <person name="Sharma T."/>
            <person name="Shen D."/>
            <person name="Roswanjaya Y."/>
            <person name="Wardhani T."/>
            <person name="Kalhor M.S."/>
            <person name="Jansen J."/>
            <person name="Van den Hoogen J."/>
            <person name="Gungor B."/>
            <person name="Hartog M."/>
            <person name="Hontelez J."/>
            <person name="Verver J."/>
            <person name="Yang W.-C."/>
            <person name="Schijlen E."/>
            <person name="Repin R."/>
            <person name="Schilthuizen M."/>
            <person name="Schranz E."/>
            <person name="Heidstra R."/>
            <person name="Miyata K."/>
            <person name="Fedorova E."/>
            <person name="Kohlen W."/>
            <person name="Bisseling T."/>
            <person name="Smit S."/>
            <person name="Geurts R."/>
        </authorList>
    </citation>
    <scope>NUCLEOTIDE SEQUENCE [LARGE SCALE GENOMIC DNA]</scope>
    <source>
        <strain evidence="2">cv. WU1-14</strain>
    </source>
</reference>
<gene>
    <name evidence="1" type="ORF">PanWU01x14_021410</name>
</gene>
<keyword evidence="2" id="KW-1185">Reference proteome</keyword>
<protein>
    <submittedName>
        <fullName evidence="1">Uncharacterized protein</fullName>
    </submittedName>
</protein>
<proteinExistence type="predicted"/>
<evidence type="ECO:0000313" key="1">
    <source>
        <dbReference type="EMBL" id="PON78159.1"/>
    </source>
</evidence>
<dbReference type="AlphaFoldDB" id="A0A2P5DY05"/>
<evidence type="ECO:0000313" key="2">
    <source>
        <dbReference type="Proteomes" id="UP000237105"/>
    </source>
</evidence>
<accession>A0A2P5DY05</accession>
<comment type="caution">
    <text evidence="1">The sequence shown here is derived from an EMBL/GenBank/DDBJ whole genome shotgun (WGS) entry which is preliminary data.</text>
</comment>
<dbReference type="Proteomes" id="UP000237105">
    <property type="component" value="Unassembled WGS sequence"/>
</dbReference>
<name>A0A2P5DY05_PARAD</name>
<feature type="non-terminal residue" evidence="1">
    <location>
        <position position="1"/>
    </location>
</feature>
<dbReference type="EMBL" id="JXTB01000010">
    <property type="protein sequence ID" value="PON78159.1"/>
    <property type="molecule type" value="Genomic_DNA"/>
</dbReference>
<dbReference type="OrthoDB" id="1707487at2759"/>
<organism evidence="1 2">
    <name type="scientific">Parasponia andersonii</name>
    <name type="common">Sponia andersonii</name>
    <dbReference type="NCBI Taxonomy" id="3476"/>
    <lineage>
        <taxon>Eukaryota</taxon>
        <taxon>Viridiplantae</taxon>
        <taxon>Streptophyta</taxon>
        <taxon>Embryophyta</taxon>
        <taxon>Tracheophyta</taxon>
        <taxon>Spermatophyta</taxon>
        <taxon>Magnoliopsida</taxon>
        <taxon>eudicotyledons</taxon>
        <taxon>Gunneridae</taxon>
        <taxon>Pentapetalae</taxon>
        <taxon>rosids</taxon>
        <taxon>fabids</taxon>
        <taxon>Rosales</taxon>
        <taxon>Cannabaceae</taxon>
        <taxon>Parasponia</taxon>
    </lineage>
</organism>